<evidence type="ECO:0000313" key="1">
    <source>
        <dbReference type="EMBL" id="KAF2631375.1"/>
    </source>
</evidence>
<dbReference type="Proteomes" id="UP000799754">
    <property type="component" value="Unassembled WGS sequence"/>
</dbReference>
<organism evidence="1 2">
    <name type="scientific">Macroventuria anomochaeta</name>
    <dbReference type="NCBI Taxonomy" id="301207"/>
    <lineage>
        <taxon>Eukaryota</taxon>
        <taxon>Fungi</taxon>
        <taxon>Dikarya</taxon>
        <taxon>Ascomycota</taxon>
        <taxon>Pezizomycotina</taxon>
        <taxon>Dothideomycetes</taxon>
        <taxon>Pleosporomycetidae</taxon>
        <taxon>Pleosporales</taxon>
        <taxon>Pleosporineae</taxon>
        <taxon>Didymellaceae</taxon>
        <taxon>Macroventuria</taxon>
    </lineage>
</organism>
<comment type="caution">
    <text evidence="1">The sequence shown here is derived from an EMBL/GenBank/DDBJ whole genome shotgun (WGS) entry which is preliminary data.</text>
</comment>
<gene>
    <name evidence="1" type="ORF">BU25DRAFT_359601</name>
</gene>
<reference evidence="1" key="1">
    <citation type="journal article" date="2020" name="Stud. Mycol.">
        <title>101 Dothideomycetes genomes: a test case for predicting lifestyles and emergence of pathogens.</title>
        <authorList>
            <person name="Haridas S."/>
            <person name="Albert R."/>
            <person name="Binder M."/>
            <person name="Bloem J."/>
            <person name="Labutti K."/>
            <person name="Salamov A."/>
            <person name="Andreopoulos B."/>
            <person name="Baker S."/>
            <person name="Barry K."/>
            <person name="Bills G."/>
            <person name="Bluhm B."/>
            <person name="Cannon C."/>
            <person name="Castanera R."/>
            <person name="Culley D."/>
            <person name="Daum C."/>
            <person name="Ezra D."/>
            <person name="Gonzalez J."/>
            <person name="Henrissat B."/>
            <person name="Kuo A."/>
            <person name="Liang C."/>
            <person name="Lipzen A."/>
            <person name="Lutzoni F."/>
            <person name="Magnuson J."/>
            <person name="Mondo S."/>
            <person name="Nolan M."/>
            <person name="Ohm R."/>
            <person name="Pangilinan J."/>
            <person name="Park H.-J."/>
            <person name="Ramirez L."/>
            <person name="Alfaro M."/>
            <person name="Sun H."/>
            <person name="Tritt A."/>
            <person name="Yoshinaga Y."/>
            <person name="Zwiers L.-H."/>
            <person name="Turgeon B."/>
            <person name="Goodwin S."/>
            <person name="Spatafora J."/>
            <person name="Crous P."/>
            <person name="Grigoriev I."/>
        </authorList>
    </citation>
    <scope>NUCLEOTIDE SEQUENCE</scope>
    <source>
        <strain evidence="1">CBS 525.71</strain>
    </source>
</reference>
<name>A0ACB6SCP7_9PLEO</name>
<dbReference type="EMBL" id="MU006704">
    <property type="protein sequence ID" value="KAF2631375.1"/>
    <property type="molecule type" value="Genomic_DNA"/>
</dbReference>
<evidence type="ECO:0000313" key="2">
    <source>
        <dbReference type="Proteomes" id="UP000799754"/>
    </source>
</evidence>
<sequence length="267" mass="30230">MKTSKFAPKTPLEQLTQSRAEKLNQDKNRATRLLGRLRWKAELLMVSYFKVMEMLQAVDQQNGHYESHKTLARQAESMFKIDFFEFYTLLERYITACLTILGVSVSASAPRENFNALRYITNPDLQRTRPLASHAFHANLLEALDDENCPLHSSLGVQDVRIQLGLAKDYRNAWKDADEKEGTDSWNADRESSSKNVKLPELGLEAMLRILIIGCGHANDVVQAYAVADVNGSSLSSQDFEHPTYAYDSMVTGDIPLEYMDDAMELD</sequence>
<accession>A0ACB6SCP7</accession>
<protein>
    <submittedName>
        <fullName evidence="1">Uncharacterized protein</fullName>
    </submittedName>
</protein>
<keyword evidence="2" id="KW-1185">Reference proteome</keyword>
<proteinExistence type="predicted"/>